<evidence type="ECO:0000256" key="3">
    <source>
        <dbReference type="ARBA" id="ARBA00022475"/>
    </source>
</evidence>
<dbReference type="InterPro" id="IPR045275">
    <property type="entry name" value="MscS_archaea/bacteria_type"/>
</dbReference>
<dbReference type="InterPro" id="IPR011014">
    <property type="entry name" value="MscS_channel_TM-2"/>
</dbReference>
<name>K2JIY0_9GAMM</name>
<dbReference type="InterPro" id="IPR010920">
    <property type="entry name" value="LSM_dom_sf"/>
</dbReference>
<evidence type="ECO:0000256" key="5">
    <source>
        <dbReference type="ARBA" id="ARBA00022989"/>
    </source>
</evidence>
<dbReference type="Gene3D" id="1.10.287.1260">
    <property type="match status" value="1"/>
</dbReference>
<dbReference type="GO" id="GO:0005886">
    <property type="term" value="C:plasma membrane"/>
    <property type="evidence" value="ECO:0007669"/>
    <property type="project" value="UniProtKB-SubCell"/>
</dbReference>
<dbReference type="STRING" id="745411.B3C1_07851"/>
<dbReference type="InterPro" id="IPR023408">
    <property type="entry name" value="MscS_beta-dom_sf"/>
</dbReference>
<dbReference type="OrthoDB" id="9799209at2"/>
<dbReference type="SUPFAM" id="SSF82689">
    <property type="entry name" value="Mechanosensitive channel protein MscS (YggB), C-terminal domain"/>
    <property type="match status" value="1"/>
</dbReference>
<dbReference type="Pfam" id="PF00924">
    <property type="entry name" value="MS_channel_2nd"/>
    <property type="match status" value="1"/>
</dbReference>
<comment type="subunit">
    <text evidence="7">Homoheptamer.</text>
</comment>
<dbReference type="EMBL" id="AMRI01000009">
    <property type="protein sequence ID" value="EKE75173.1"/>
    <property type="molecule type" value="Genomic_DNA"/>
</dbReference>
<keyword evidence="7" id="KW-0407">Ion channel</keyword>
<dbReference type="Pfam" id="PF05552">
    <property type="entry name" value="MS_channel_1st_1"/>
    <property type="match status" value="1"/>
</dbReference>
<reference evidence="9 10" key="1">
    <citation type="journal article" date="2012" name="J. Bacteriol.">
        <title>Genome Sequence of Gallaecimonas xiamenensis Type Strain 3-C-1.</title>
        <authorList>
            <person name="Lai Q."/>
            <person name="Wang L."/>
            <person name="Wang W."/>
            <person name="Shao Z."/>
        </authorList>
    </citation>
    <scope>NUCLEOTIDE SEQUENCE [LARGE SCALE GENOMIC DNA]</scope>
    <source>
        <strain evidence="9 10">3-C-1</strain>
    </source>
</reference>
<keyword evidence="10" id="KW-1185">Reference proteome</keyword>
<sequence>MLKEEFDYLSNLTQLVMDYLVTYGFQLLGALFVLFLGWMLSAWVGRSVQRLGDSRQWDQTLVRFFANLGRIMVLGIFVVIAAGKIGITISPLIAAIGAATFGLSLALQGPVSNYGAGIALILTRPYAVGDTLELLGQAGQVDSVTLGQTVLVTEDGEHIHIPNRKVLGEIFQNSKGHKLVETTLLLPPDADPELAIAAVEALLAQRQQDDAPRAQVGIDAFTPLGVQLVVRSWLDTARYHQARLALNLSLYRCLKAAGMTPASPGGLLALSQHLNTKGDA</sequence>
<dbReference type="SUPFAM" id="SSF82861">
    <property type="entry name" value="Mechanosensitive channel protein MscS (YggB), transmembrane region"/>
    <property type="match status" value="1"/>
</dbReference>
<comment type="caution">
    <text evidence="9">The sequence shown here is derived from an EMBL/GenBank/DDBJ whole genome shotgun (WGS) entry which is preliminary data.</text>
</comment>
<protein>
    <recommendedName>
        <fullName evidence="7">Small-conductance mechanosensitive channel</fullName>
    </recommendedName>
</protein>
<dbReference type="GO" id="GO:0008381">
    <property type="term" value="F:mechanosensitive monoatomic ion channel activity"/>
    <property type="evidence" value="ECO:0007669"/>
    <property type="project" value="InterPro"/>
</dbReference>
<dbReference type="Gene3D" id="2.30.30.60">
    <property type="match status" value="1"/>
</dbReference>
<keyword evidence="6 7" id="KW-0472">Membrane</keyword>
<dbReference type="InterPro" id="IPR011066">
    <property type="entry name" value="MscS_channel_C_sf"/>
</dbReference>
<dbReference type="InterPro" id="IPR008910">
    <property type="entry name" value="MSC_TM_helix"/>
</dbReference>
<dbReference type="PANTHER" id="PTHR30221">
    <property type="entry name" value="SMALL-CONDUCTANCE MECHANOSENSITIVE CHANNEL"/>
    <property type="match status" value="1"/>
</dbReference>
<dbReference type="AlphaFoldDB" id="K2JIY0"/>
<feature type="domain" description="Mechanosensitive ion channel MscS" evidence="8">
    <location>
        <begin position="110"/>
        <end position="174"/>
    </location>
</feature>
<organism evidence="9 10">
    <name type="scientific">Gallaecimonas xiamenensis 3-C-1</name>
    <dbReference type="NCBI Taxonomy" id="745411"/>
    <lineage>
        <taxon>Bacteria</taxon>
        <taxon>Pseudomonadati</taxon>
        <taxon>Pseudomonadota</taxon>
        <taxon>Gammaproteobacteria</taxon>
        <taxon>Enterobacterales</taxon>
        <taxon>Gallaecimonadaceae</taxon>
        <taxon>Gallaecimonas</taxon>
    </lineage>
</organism>
<evidence type="ECO:0000256" key="2">
    <source>
        <dbReference type="ARBA" id="ARBA00008017"/>
    </source>
</evidence>
<dbReference type="Proteomes" id="UP000006755">
    <property type="component" value="Unassembled WGS sequence"/>
</dbReference>
<keyword evidence="7" id="KW-0813">Transport</keyword>
<feature type="transmembrane region" description="Helical" evidence="7">
    <location>
        <begin position="20"/>
        <end position="44"/>
    </location>
</feature>
<evidence type="ECO:0000313" key="10">
    <source>
        <dbReference type="Proteomes" id="UP000006755"/>
    </source>
</evidence>
<dbReference type="eggNOG" id="COG0668">
    <property type="taxonomic scope" value="Bacteria"/>
</dbReference>
<gene>
    <name evidence="9" type="ORF">B3C1_07851</name>
</gene>
<keyword evidence="4 7" id="KW-0812">Transmembrane</keyword>
<dbReference type="SUPFAM" id="SSF50182">
    <property type="entry name" value="Sm-like ribonucleoproteins"/>
    <property type="match status" value="1"/>
</dbReference>
<dbReference type="InterPro" id="IPR006685">
    <property type="entry name" value="MscS_channel_2nd"/>
</dbReference>
<accession>K2JIY0</accession>
<keyword evidence="5 7" id="KW-1133">Transmembrane helix</keyword>
<evidence type="ECO:0000259" key="8">
    <source>
        <dbReference type="Pfam" id="PF00924"/>
    </source>
</evidence>
<evidence type="ECO:0000256" key="4">
    <source>
        <dbReference type="ARBA" id="ARBA00022692"/>
    </source>
</evidence>
<keyword evidence="7" id="KW-0406">Ion transport</keyword>
<comment type="subcellular location">
    <subcellularLocation>
        <location evidence="7">Cell inner membrane</location>
        <topology evidence="7">Multi-pass membrane protein</topology>
    </subcellularLocation>
    <subcellularLocation>
        <location evidence="1">Cell membrane</location>
        <topology evidence="1">Multi-pass membrane protein</topology>
    </subcellularLocation>
</comment>
<keyword evidence="7" id="KW-0997">Cell inner membrane</keyword>
<comment type="function">
    <text evidence="7">Mechanosensitive channel that participates in the regulation of osmotic pressure changes within the cell, opening in response to stretch forces in the membrane lipid bilayer, without the need for other proteins. Contributes to normal resistance to hypoosmotic shock. Forms an ion channel of 1.0 nanosiemens conductance with a slight preference for anions.</text>
</comment>
<evidence type="ECO:0000256" key="7">
    <source>
        <dbReference type="RuleBase" id="RU369025"/>
    </source>
</evidence>
<comment type="caution">
    <text evidence="7">Lacks conserved residue(s) required for the propagation of feature annotation.</text>
</comment>
<evidence type="ECO:0000313" key="9">
    <source>
        <dbReference type="EMBL" id="EKE75173.1"/>
    </source>
</evidence>
<proteinExistence type="inferred from homology"/>
<evidence type="ECO:0000256" key="6">
    <source>
        <dbReference type="ARBA" id="ARBA00023136"/>
    </source>
</evidence>
<keyword evidence="3" id="KW-1003">Cell membrane</keyword>
<dbReference type="PANTHER" id="PTHR30221:SF8">
    <property type="entry name" value="SMALL-CONDUCTANCE MECHANOSENSITIVE CHANNEL"/>
    <property type="match status" value="1"/>
</dbReference>
<evidence type="ECO:0000256" key="1">
    <source>
        <dbReference type="ARBA" id="ARBA00004651"/>
    </source>
</evidence>
<dbReference type="RefSeq" id="WP_008484042.1">
    <property type="nucleotide sequence ID" value="NZ_AMRI01000009.1"/>
</dbReference>
<comment type="similarity">
    <text evidence="2 7">Belongs to the MscS (TC 1.A.23) family.</text>
</comment>